<reference evidence="1" key="2">
    <citation type="journal article" date="2015" name="Fish Shellfish Immunol.">
        <title>Early steps in the European eel (Anguilla anguilla)-Vibrio vulnificus interaction in the gills: Role of the RtxA13 toxin.</title>
        <authorList>
            <person name="Callol A."/>
            <person name="Pajuelo D."/>
            <person name="Ebbesson L."/>
            <person name="Teles M."/>
            <person name="MacKenzie S."/>
            <person name="Amaro C."/>
        </authorList>
    </citation>
    <scope>NUCLEOTIDE SEQUENCE</scope>
</reference>
<reference evidence="1" key="1">
    <citation type="submission" date="2014-11" db="EMBL/GenBank/DDBJ databases">
        <authorList>
            <person name="Amaro Gonzalez C."/>
        </authorList>
    </citation>
    <scope>NUCLEOTIDE SEQUENCE</scope>
</reference>
<dbReference type="AlphaFoldDB" id="A0A0E9S546"/>
<dbReference type="EMBL" id="GBXM01072914">
    <property type="protein sequence ID" value="JAH35663.1"/>
    <property type="molecule type" value="Transcribed_RNA"/>
</dbReference>
<accession>A0A0E9S546</accession>
<organism evidence="1">
    <name type="scientific">Anguilla anguilla</name>
    <name type="common">European freshwater eel</name>
    <name type="synonym">Muraena anguilla</name>
    <dbReference type="NCBI Taxonomy" id="7936"/>
    <lineage>
        <taxon>Eukaryota</taxon>
        <taxon>Metazoa</taxon>
        <taxon>Chordata</taxon>
        <taxon>Craniata</taxon>
        <taxon>Vertebrata</taxon>
        <taxon>Euteleostomi</taxon>
        <taxon>Actinopterygii</taxon>
        <taxon>Neopterygii</taxon>
        <taxon>Teleostei</taxon>
        <taxon>Anguilliformes</taxon>
        <taxon>Anguillidae</taxon>
        <taxon>Anguilla</taxon>
    </lineage>
</organism>
<proteinExistence type="predicted"/>
<name>A0A0E9S546_ANGAN</name>
<evidence type="ECO:0000313" key="1">
    <source>
        <dbReference type="EMBL" id="JAH35663.1"/>
    </source>
</evidence>
<sequence>MTLAVTITTTEHSFYAFELSVSRAGETEWNCLYVLQ</sequence>
<protein>
    <submittedName>
        <fullName evidence="1">Uncharacterized protein</fullName>
    </submittedName>
</protein>